<keyword evidence="13" id="KW-1185">Reference proteome</keyword>
<feature type="region of interest" description="Disordered" evidence="10">
    <location>
        <begin position="997"/>
        <end position="1053"/>
    </location>
</feature>
<dbReference type="SMART" id="SM00360">
    <property type="entry name" value="RRM"/>
    <property type="match status" value="4"/>
</dbReference>
<keyword evidence="2" id="KW-0507">mRNA processing</keyword>
<dbReference type="Gene3D" id="1.25.40.10">
    <property type="entry name" value="Tetratricopeptide repeat domain"/>
    <property type="match status" value="2"/>
</dbReference>
<feature type="compositionally biased region" description="Basic and acidic residues" evidence="10">
    <location>
        <begin position="893"/>
        <end position="911"/>
    </location>
</feature>
<dbReference type="GO" id="GO:0008380">
    <property type="term" value="P:RNA splicing"/>
    <property type="evidence" value="ECO:0007669"/>
    <property type="project" value="UniProtKB-KW"/>
</dbReference>
<dbReference type="Gene3D" id="3.30.70.330">
    <property type="match status" value="3"/>
</dbReference>
<dbReference type="SUPFAM" id="SSF48452">
    <property type="entry name" value="TPR-like"/>
    <property type="match status" value="1"/>
</dbReference>
<dbReference type="InterPro" id="IPR011990">
    <property type="entry name" value="TPR-like_helical_dom_sf"/>
</dbReference>
<dbReference type="Proteomes" id="UP000219338">
    <property type="component" value="Unassembled WGS sequence"/>
</dbReference>
<dbReference type="InterPro" id="IPR034397">
    <property type="entry name" value="Prp24_RRM1"/>
</dbReference>
<dbReference type="SUPFAM" id="SSF54928">
    <property type="entry name" value="RNA-binding domain, RBD"/>
    <property type="match status" value="4"/>
</dbReference>
<evidence type="ECO:0000256" key="9">
    <source>
        <dbReference type="PROSITE-ProRule" id="PRU00176"/>
    </source>
</evidence>
<keyword evidence="4 9" id="KW-0694">RNA-binding</keyword>
<dbReference type="SMART" id="SM00386">
    <property type="entry name" value="HAT"/>
    <property type="match status" value="4"/>
</dbReference>
<dbReference type="EMBL" id="FUEG01000008">
    <property type="protein sequence ID" value="SJL07381.1"/>
    <property type="molecule type" value="Genomic_DNA"/>
</dbReference>
<dbReference type="OMA" id="LWARYIL"/>
<feature type="region of interest" description="Disordered" evidence="10">
    <location>
        <begin position="591"/>
        <end position="616"/>
    </location>
</feature>
<dbReference type="GO" id="GO:0005688">
    <property type="term" value="C:U6 snRNP"/>
    <property type="evidence" value="ECO:0007669"/>
    <property type="project" value="UniProtKB-ARBA"/>
</dbReference>
<evidence type="ECO:0000256" key="2">
    <source>
        <dbReference type="ARBA" id="ARBA00022664"/>
    </source>
</evidence>
<evidence type="ECO:0000313" key="13">
    <source>
        <dbReference type="Proteomes" id="UP000219338"/>
    </source>
</evidence>
<evidence type="ECO:0000256" key="8">
    <source>
        <dbReference type="ARBA" id="ARBA00093627"/>
    </source>
</evidence>
<keyword evidence="5" id="KW-0508">mRNA splicing</keyword>
<proteinExistence type="predicted"/>
<dbReference type="InterPro" id="IPR000504">
    <property type="entry name" value="RRM_dom"/>
</dbReference>
<evidence type="ECO:0000256" key="7">
    <source>
        <dbReference type="ARBA" id="ARBA00093374"/>
    </source>
</evidence>
<dbReference type="FunFam" id="3.30.70.330:FF:000365">
    <property type="entry name" value="U4/U6 snRNA-associated-splicing factor PRP24"/>
    <property type="match status" value="1"/>
</dbReference>
<gene>
    <name evidence="12" type="ORF">ARMOST_10728</name>
</gene>
<feature type="domain" description="RRM" evidence="11">
    <location>
        <begin position="790"/>
        <end position="885"/>
    </location>
</feature>
<name>A0A284RF41_ARMOS</name>
<feature type="compositionally biased region" description="Low complexity" evidence="10">
    <location>
        <begin position="1024"/>
        <end position="1041"/>
    </location>
</feature>
<dbReference type="PANTHER" id="PTHR10352">
    <property type="entry name" value="EUKARYOTIC TRANSLATION INITIATION FACTOR 3 SUBUNIT G"/>
    <property type="match status" value="1"/>
</dbReference>
<accession>A0A284RF41</accession>
<reference evidence="13" key="1">
    <citation type="journal article" date="2017" name="Nat. Ecol. Evol.">
        <title>Genome expansion and lineage-specific genetic innovations in the forest pathogenic fungi Armillaria.</title>
        <authorList>
            <person name="Sipos G."/>
            <person name="Prasanna A.N."/>
            <person name="Walter M.C."/>
            <person name="O'Connor E."/>
            <person name="Balint B."/>
            <person name="Krizsan K."/>
            <person name="Kiss B."/>
            <person name="Hess J."/>
            <person name="Varga T."/>
            <person name="Slot J."/>
            <person name="Riley R."/>
            <person name="Boka B."/>
            <person name="Rigling D."/>
            <person name="Barry K."/>
            <person name="Lee J."/>
            <person name="Mihaltcheva S."/>
            <person name="LaButti K."/>
            <person name="Lipzen A."/>
            <person name="Waldron R."/>
            <person name="Moloney N.M."/>
            <person name="Sperisen C."/>
            <person name="Kredics L."/>
            <person name="Vagvoelgyi C."/>
            <person name="Patrignani A."/>
            <person name="Fitzpatrick D."/>
            <person name="Nagy I."/>
            <person name="Doyle S."/>
            <person name="Anderson J.B."/>
            <person name="Grigoriev I.V."/>
            <person name="Gueldener U."/>
            <person name="Muensterkoetter M."/>
            <person name="Nagy L.G."/>
        </authorList>
    </citation>
    <scope>NUCLEOTIDE SEQUENCE [LARGE SCALE GENOMIC DNA]</scope>
    <source>
        <strain evidence="13">C18/9</strain>
    </source>
</reference>
<dbReference type="OrthoDB" id="360390at2759"/>
<dbReference type="STRING" id="47428.A0A284RF41"/>
<evidence type="ECO:0000256" key="6">
    <source>
        <dbReference type="ARBA" id="ARBA00023242"/>
    </source>
</evidence>
<comment type="function">
    <text evidence="7">Functions as a recycling factor of the spliceosome, a machinery that forms on each precursor-messenger RNA (pre-mRNA) and catalyzes the removal of introns. Chaperones the re-annealing of U4 and U6 snRNAs (small nuclear RNAs) released from previous rounds of splicing, an initial step in reforming the U4/U6-U5 tri-snRNP (small nuclear ribonucleoprotein) that can reassemble into another spliceosome complex; this step involves binding U6 and facilitating the unwinding of the U6 internal stem loop, followed by base-pairing of U6 to U4.</text>
</comment>
<feature type="compositionally biased region" description="Polar residues" evidence="10">
    <location>
        <begin position="1042"/>
        <end position="1053"/>
    </location>
</feature>
<dbReference type="PROSITE" id="PS50102">
    <property type="entry name" value="RRM"/>
    <property type="match status" value="3"/>
</dbReference>
<feature type="domain" description="RRM" evidence="11">
    <location>
        <begin position="625"/>
        <end position="698"/>
    </location>
</feature>
<evidence type="ECO:0000256" key="4">
    <source>
        <dbReference type="ARBA" id="ARBA00022884"/>
    </source>
</evidence>
<comment type="subcellular location">
    <subcellularLocation>
        <location evidence="1">Nucleus</location>
    </subcellularLocation>
</comment>
<evidence type="ECO:0000256" key="3">
    <source>
        <dbReference type="ARBA" id="ARBA00022737"/>
    </source>
</evidence>
<evidence type="ECO:0000313" key="12">
    <source>
        <dbReference type="EMBL" id="SJL07381.1"/>
    </source>
</evidence>
<evidence type="ECO:0000259" key="11">
    <source>
        <dbReference type="PROSITE" id="PS50102"/>
    </source>
</evidence>
<dbReference type="GO" id="GO:0006397">
    <property type="term" value="P:mRNA processing"/>
    <property type="evidence" value="ECO:0007669"/>
    <property type="project" value="UniProtKB-KW"/>
</dbReference>
<sequence length="1053" mass="118104">MDEAKTLDALANVLNDISEKPYDFSLHVQHIGLARSLQGMESEFQSAIEMMSNFYSVGGDLWLELIEHKKASLDLGTVDGVAEFLAVYERAESDYTSIPLLKSHIEFALEQYARYCGSEATEPKPDAFGELFSEDWTRTTLSDIVKKGQDHLTQSHVLWDMQRDWELEVLEAKSGSDRIEAAEMVQRFLLERLRQPHSNSDDTFQTYSSFTTNHKPPQEYEPLLIAATKIRSQAVKSFQRRETMEAALVQSHFSLESYSSYIAYENRARYPDLLVMGGLYERAIAEAAKRKFAGEAGAEEALRSFWVGYCDAVRTLGDESSELEVLRRAIRSAPASGDVWARYIRYLERISDSVDSSSTEDSVSEIYNSALGTNLLQSEVEQIIPVVLARAGFEKRRFEAGDGDDETFATLIAILENGIEMVRKANSNGDQWLRLEKYLSEIYRVAGLVDSLIKLWQTTAKHYKISYMACTLYTDALIKNDRADDARKVFQEVHRKHFDWPEAIWDAWVTFEHFHGTVEEINTAMDNIEKIRLQVNARRAKEAEKASRQYAQMAAEQLVTEVEAVQQQQHDNTNENAMEVESVPLVNTVERGTKRRSEDDGAGAAPKRAKIEQNAAPLKRDRENCTVFVADLPPSVKEDDLRALFQDCGIIKAVKISPMPEGHVATVEFAERDCIPAALTKDKKRIHEQEIAVHLAWQSTLYITNFPESADDAYIRNLFGEFGVIFDVRWPSKKFKSTRRFCYVQYTSPTGAQAALSLHGKEFEPHQSLSVLISNPERKKDRSDRDADNKEIYVAGLNKMTSSDDLRKLFEQASLGIFLVTLFTNLSPSIKHGEVKDVRMATDQSGQCKGYAFIEYKAAEHAAAALQLNNFELKKRHIAVTMSDPRAKARQRNKPDADTDSGLKRRADVRSRSVRIHNLPQNTETQEGLLQQTIEKIVAVVRVEILGDTREAVVELATAADAGKLLLRPEPLEFGGNVLKITEDAVGRKSSVRTAASTSGGMFVPRTATSRPRAGLGHVKKQPAKVASSSTTAKPSAASATGKGQNDFRSMLG</sequence>
<keyword evidence="3" id="KW-0677">Repeat</keyword>
<feature type="domain" description="RRM" evidence="11">
    <location>
        <begin position="699"/>
        <end position="776"/>
    </location>
</feature>
<feature type="region of interest" description="Disordered" evidence="10">
    <location>
        <begin position="883"/>
        <end position="911"/>
    </location>
</feature>
<dbReference type="CDD" id="cd12296">
    <property type="entry name" value="RRM1_Prp24"/>
    <property type="match status" value="1"/>
</dbReference>
<dbReference type="AlphaFoldDB" id="A0A284RF41"/>
<dbReference type="GO" id="GO:0003723">
    <property type="term" value="F:RNA binding"/>
    <property type="evidence" value="ECO:0007669"/>
    <property type="project" value="UniProtKB-UniRule"/>
</dbReference>
<dbReference type="InterPro" id="IPR035979">
    <property type="entry name" value="RBD_domain_sf"/>
</dbReference>
<evidence type="ECO:0000256" key="1">
    <source>
        <dbReference type="ARBA" id="ARBA00004123"/>
    </source>
</evidence>
<protein>
    <recommendedName>
        <fullName evidence="8">U4/U6 snRNA-associated-splicing factor PRP24</fullName>
    </recommendedName>
</protein>
<keyword evidence="6" id="KW-0539">Nucleus</keyword>
<dbReference type="InterPro" id="IPR003107">
    <property type="entry name" value="HAT"/>
</dbReference>
<evidence type="ECO:0000256" key="5">
    <source>
        <dbReference type="ARBA" id="ARBA00023187"/>
    </source>
</evidence>
<dbReference type="Pfam" id="PF00076">
    <property type="entry name" value="RRM_1"/>
    <property type="match status" value="3"/>
</dbReference>
<organism evidence="12 13">
    <name type="scientific">Armillaria ostoyae</name>
    <name type="common">Armillaria root rot fungus</name>
    <dbReference type="NCBI Taxonomy" id="47428"/>
    <lineage>
        <taxon>Eukaryota</taxon>
        <taxon>Fungi</taxon>
        <taxon>Dikarya</taxon>
        <taxon>Basidiomycota</taxon>
        <taxon>Agaricomycotina</taxon>
        <taxon>Agaricomycetes</taxon>
        <taxon>Agaricomycetidae</taxon>
        <taxon>Agaricales</taxon>
        <taxon>Marasmiineae</taxon>
        <taxon>Physalacriaceae</taxon>
        <taxon>Armillaria</taxon>
    </lineage>
</organism>
<evidence type="ECO:0000256" key="10">
    <source>
        <dbReference type="SAM" id="MobiDB-lite"/>
    </source>
</evidence>
<dbReference type="InterPro" id="IPR012677">
    <property type="entry name" value="Nucleotide-bd_a/b_plait_sf"/>
</dbReference>